<dbReference type="Gene3D" id="3.40.50.410">
    <property type="entry name" value="von Willebrand factor, type A domain"/>
    <property type="match status" value="2"/>
</dbReference>
<evidence type="ECO:0000259" key="7">
    <source>
        <dbReference type="PROSITE" id="PS50988"/>
    </source>
</evidence>
<evidence type="ECO:0000256" key="5">
    <source>
        <dbReference type="ARBA" id="ARBA00022884"/>
    </source>
</evidence>
<dbReference type="Pfam" id="PF05731">
    <property type="entry name" value="TROVE"/>
    <property type="match status" value="1"/>
</dbReference>
<keyword evidence="6" id="KW-0687">Ribonucleoprotein</keyword>
<evidence type="ECO:0000313" key="9">
    <source>
        <dbReference type="Proteomes" id="UP000653454"/>
    </source>
</evidence>
<name>A0A8S4E550_PLUXY</name>
<dbReference type="GO" id="GO:1990904">
    <property type="term" value="C:ribonucleoprotein complex"/>
    <property type="evidence" value="ECO:0007669"/>
    <property type="project" value="UniProtKB-KW"/>
</dbReference>
<protein>
    <submittedName>
        <fullName evidence="8">(diamondback moth) hypothetical protein</fullName>
    </submittedName>
</protein>
<dbReference type="InterPro" id="IPR037214">
    <property type="entry name" value="TROVE_dom_sf"/>
</dbReference>
<dbReference type="GO" id="GO:0003723">
    <property type="term" value="F:RNA binding"/>
    <property type="evidence" value="ECO:0007669"/>
    <property type="project" value="UniProtKB-KW"/>
</dbReference>
<dbReference type="AlphaFoldDB" id="A0A8S4E550"/>
<reference evidence="8" key="1">
    <citation type="submission" date="2020-11" db="EMBL/GenBank/DDBJ databases">
        <authorList>
            <person name="Whiteford S."/>
        </authorList>
    </citation>
    <scope>NUCLEOTIDE SEQUENCE</scope>
</reference>
<evidence type="ECO:0000256" key="1">
    <source>
        <dbReference type="ARBA" id="ARBA00004496"/>
    </source>
</evidence>
<accession>A0A8S4E550</accession>
<evidence type="ECO:0000256" key="2">
    <source>
        <dbReference type="ARBA" id="ARBA00007814"/>
    </source>
</evidence>
<evidence type="ECO:0000256" key="3">
    <source>
        <dbReference type="ARBA" id="ARBA00022490"/>
    </source>
</evidence>
<proteinExistence type="inferred from homology"/>
<keyword evidence="4" id="KW-0479">Metal-binding</keyword>
<dbReference type="PANTHER" id="PTHR14202:SF0">
    <property type="entry name" value="RNA-BINDING PROTEIN RO60"/>
    <property type="match status" value="1"/>
</dbReference>
<dbReference type="SUPFAM" id="SSF140864">
    <property type="entry name" value="TROVE domain-like"/>
    <property type="match status" value="1"/>
</dbReference>
<sequence length="681" mass="76437">MAATPTLDPQHLNRITRYIHTGMELPKYFPGCWTTHKYFEADKLKAIDEALQADKENVEIVNLIVKAYKDGWYTRYETIAFALTKCLMLGGELVKEAGYKAAAEVCTTPEQLMLFNKFTRLLKTGNGQGWCKSVRNWYCTKDPMELAQEVTRVRARHGRSHKTLIRKSHLKVEENDNARHAVVKYALFGLKRAKQLMANKEGTQAVFEYIQRVEDMRHCEDPAAAAAIAAENQFTLDHVPGHLLTSQEVWNAVLPQLGLGELLENIQRIHNMGFLAADSATTAVLLSLLNNNDVVNKSKVTPLEVYITIANYKKKCRPMKHEKAKVSLEKEQRRRSRQVFDSSTGLWQWTATRRHAKEAKYWGIDQPPNQAVLMALSKLIDQTWLLTPPTGARYLITLDMRHHMFKGRHFCKSFTVPNAKKGKKAVNGAAAAAAAAAAGGDADAPEKKSKKHLLAECFYNKHVTPGHAAIIVALQLLKREKQATLAVFTDDGLQTVALERNFTTIEEAEFVLRKANLGKVQLDAPMRWAMTRKEKYDVFINMIDRPTRYMELDMAARGGRGPGGRFGPPPTTDDIQDRCPVRALERYRAHAKMPNANYNGGPGGRFGPPPATEEVQDRCPVRALERYRAHAKMPNAKLVVMSLASHRVGSTDGSHRGVLDVVGIDEHVPKVLDAFVKGQFQ</sequence>
<comment type="caution">
    <text evidence="8">The sequence shown here is derived from an EMBL/GenBank/DDBJ whole genome shotgun (WGS) entry which is preliminary data.</text>
</comment>
<organism evidence="8 9">
    <name type="scientific">Plutella xylostella</name>
    <name type="common">Diamondback moth</name>
    <name type="synonym">Plutella maculipennis</name>
    <dbReference type="NCBI Taxonomy" id="51655"/>
    <lineage>
        <taxon>Eukaryota</taxon>
        <taxon>Metazoa</taxon>
        <taxon>Ecdysozoa</taxon>
        <taxon>Arthropoda</taxon>
        <taxon>Hexapoda</taxon>
        <taxon>Insecta</taxon>
        <taxon>Pterygota</taxon>
        <taxon>Neoptera</taxon>
        <taxon>Endopterygota</taxon>
        <taxon>Lepidoptera</taxon>
        <taxon>Glossata</taxon>
        <taxon>Ditrysia</taxon>
        <taxon>Yponomeutoidea</taxon>
        <taxon>Plutellidae</taxon>
        <taxon>Plutella</taxon>
    </lineage>
</organism>
<evidence type="ECO:0000256" key="4">
    <source>
        <dbReference type="ARBA" id="ARBA00022723"/>
    </source>
</evidence>
<evidence type="ECO:0000256" key="6">
    <source>
        <dbReference type="ARBA" id="ARBA00023274"/>
    </source>
</evidence>
<dbReference type="InterPro" id="IPR040322">
    <property type="entry name" value="TROVE2"/>
</dbReference>
<dbReference type="Proteomes" id="UP000653454">
    <property type="component" value="Unassembled WGS sequence"/>
</dbReference>
<evidence type="ECO:0000313" key="8">
    <source>
        <dbReference type="EMBL" id="CAG9110214.1"/>
    </source>
</evidence>
<dbReference type="InterPro" id="IPR036465">
    <property type="entry name" value="vWFA_dom_sf"/>
</dbReference>
<dbReference type="GO" id="GO:0046872">
    <property type="term" value="F:metal ion binding"/>
    <property type="evidence" value="ECO:0007669"/>
    <property type="project" value="UniProtKB-KW"/>
</dbReference>
<comment type="subcellular location">
    <subcellularLocation>
        <location evidence="1">Cytoplasm</location>
    </subcellularLocation>
</comment>
<gene>
    <name evidence="8" type="ORF">PLXY2_LOCUS4458</name>
</gene>
<dbReference type="PANTHER" id="PTHR14202">
    <property type="entry name" value="60 KDA RIBONUCLEOPROTEIN SSA/RO"/>
    <property type="match status" value="1"/>
</dbReference>
<dbReference type="PROSITE" id="PS50988">
    <property type="entry name" value="TROVE"/>
    <property type="match status" value="1"/>
</dbReference>
<dbReference type="Pfam" id="PF25045">
    <property type="entry name" value="vWA_Ro60"/>
    <property type="match status" value="2"/>
</dbReference>
<dbReference type="InterPro" id="IPR008858">
    <property type="entry name" value="TROVE_dom"/>
</dbReference>
<keyword evidence="5" id="KW-0694">RNA-binding</keyword>
<dbReference type="EMBL" id="CAJHNJ030000012">
    <property type="protein sequence ID" value="CAG9110214.1"/>
    <property type="molecule type" value="Genomic_DNA"/>
</dbReference>
<dbReference type="InterPro" id="IPR056800">
    <property type="entry name" value="vWA_Ro60"/>
</dbReference>
<keyword evidence="3" id="KW-0963">Cytoplasm</keyword>
<feature type="domain" description="TROVE" evidence="7">
    <location>
        <begin position="1"/>
        <end position="392"/>
    </location>
</feature>
<comment type="similarity">
    <text evidence="2">Belongs to the Ro 60 kDa family.</text>
</comment>
<keyword evidence="9" id="KW-1185">Reference proteome</keyword>
<dbReference type="GO" id="GO:0005737">
    <property type="term" value="C:cytoplasm"/>
    <property type="evidence" value="ECO:0007669"/>
    <property type="project" value="UniProtKB-SubCell"/>
</dbReference>